<dbReference type="SUPFAM" id="SSF47413">
    <property type="entry name" value="lambda repressor-like DNA-binding domains"/>
    <property type="match status" value="1"/>
</dbReference>
<evidence type="ECO:0000313" key="3">
    <source>
        <dbReference type="EMBL" id="MFC1456411.1"/>
    </source>
</evidence>
<feature type="region of interest" description="Disordered" evidence="1">
    <location>
        <begin position="67"/>
        <end position="91"/>
    </location>
</feature>
<accession>A0ABV6Y559</accession>
<comment type="caution">
    <text evidence="3">The sequence shown here is derived from an EMBL/GenBank/DDBJ whole genome shotgun (WGS) entry which is preliminary data.</text>
</comment>
<proteinExistence type="predicted"/>
<dbReference type="EMBL" id="JBHOMY010000016">
    <property type="protein sequence ID" value="MFC1456411.1"/>
    <property type="molecule type" value="Genomic_DNA"/>
</dbReference>
<gene>
    <name evidence="3" type="ORF">ACETIH_06685</name>
</gene>
<sequence>MKPVQIRMARAAIGWGVRELAEKAGVTANTITRIENGADAKHSTLEAIRSAFEAAGVIFIAENGEGPGVRLKKQMPDEGTRPQQLTSENDT</sequence>
<organism evidence="3 4">
    <name type="scientific">Microvirga arabica</name>
    <dbReference type="NCBI Taxonomy" id="1128671"/>
    <lineage>
        <taxon>Bacteria</taxon>
        <taxon>Pseudomonadati</taxon>
        <taxon>Pseudomonadota</taxon>
        <taxon>Alphaproteobacteria</taxon>
        <taxon>Hyphomicrobiales</taxon>
        <taxon>Methylobacteriaceae</taxon>
        <taxon>Microvirga</taxon>
    </lineage>
</organism>
<feature type="compositionally biased region" description="Polar residues" evidence="1">
    <location>
        <begin position="81"/>
        <end position="91"/>
    </location>
</feature>
<keyword evidence="4" id="KW-1185">Reference proteome</keyword>
<dbReference type="Gene3D" id="1.10.260.40">
    <property type="entry name" value="lambda repressor-like DNA-binding domains"/>
    <property type="match status" value="1"/>
</dbReference>
<dbReference type="RefSeq" id="WP_312887636.1">
    <property type="nucleotide sequence ID" value="NZ_JAFBID010000188.1"/>
</dbReference>
<dbReference type="Pfam" id="PF13560">
    <property type="entry name" value="HTH_31"/>
    <property type="match status" value="1"/>
</dbReference>
<name>A0ABV6Y559_9HYPH</name>
<dbReference type="CDD" id="cd00093">
    <property type="entry name" value="HTH_XRE"/>
    <property type="match status" value="1"/>
</dbReference>
<feature type="domain" description="HTH cro/C1-type" evidence="2">
    <location>
        <begin position="6"/>
        <end position="59"/>
    </location>
</feature>
<dbReference type="InterPro" id="IPR001387">
    <property type="entry name" value="Cro/C1-type_HTH"/>
</dbReference>
<evidence type="ECO:0000259" key="2">
    <source>
        <dbReference type="PROSITE" id="PS50943"/>
    </source>
</evidence>
<protein>
    <submittedName>
        <fullName evidence="3">Helix-turn-helix domain-containing protein</fullName>
    </submittedName>
</protein>
<reference evidence="3 4" key="1">
    <citation type="submission" date="2024-09" db="EMBL/GenBank/DDBJ databases">
        <title>Nodulacao em especies de Leguminosae Basais da Amazonia e Caracterizacao dos Rizobios e Bacterias Associadas aos Nodulos.</title>
        <authorList>
            <person name="Jambeiro I.C.A."/>
            <person name="Lopes I.S."/>
            <person name="Aguiar E.R.G.R."/>
            <person name="Santos A.F.J."/>
            <person name="Dos Santos J.M.F."/>
            <person name="Gross E."/>
        </authorList>
    </citation>
    <scope>NUCLEOTIDE SEQUENCE [LARGE SCALE GENOMIC DNA]</scope>
    <source>
        <strain evidence="3 4">BRUESC1165</strain>
    </source>
</reference>
<dbReference type="SMART" id="SM00530">
    <property type="entry name" value="HTH_XRE"/>
    <property type="match status" value="1"/>
</dbReference>
<evidence type="ECO:0000313" key="4">
    <source>
        <dbReference type="Proteomes" id="UP001593940"/>
    </source>
</evidence>
<dbReference type="PROSITE" id="PS50943">
    <property type="entry name" value="HTH_CROC1"/>
    <property type="match status" value="1"/>
</dbReference>
<dbReference type="InterPro" id="IPR010982">
    <property type="entry name" value="Lambda_DNA-bd_dom_sf"/>
</dbReference>
<evidence type="ECO:0000256" key="1">
    <source>
        <dbReference type="SAM" id="MobiDB-lite"/>
    </source>
</evidence>
<dbReference type="Proteomes" id="UP001593940">
    <property type="component" value="Unassembled WGS sequence"/>
</dbReference>